<feature type="compositionally biased region" description="Polar residues" evidence="3">
    <location>
        <begin position="116"/>
        <end position="131"/>
    </location>
</feature>
<dbReference type="PANTHER" id="PTHR12296">
    <property type="entry name" value="DENN DOMAIN-CONTAINING PROTEIN 4"/>
    <property type="match status" value="1"/>
</dbReference>
<feature type="compositionally biased region" description="Polar residues" evidence="3">
    <location>
        <begin position="1345"/>
        <end position="1354"/>
    </location>
</feature>
<dbReference type="InterPro" id="IPR036322">
    <property type="entry name" value="WD40_repeat_dom_sf"/>
</dbReference>
<dbReference type="SMART" id="SM00801">
    <property type="entry name" value="dDENN"/>
    <property type="match status" value="1"/>
</dbReference>
<dbReference type="PANTHER" id="PTHR12296:SF21">
    <property type="entry name" value="DENN DOMAIN-CONTAINING PROTEIN 3"/>
    <property type="match status" value="1"/>
</dbReference>
<dbReference type="Pfam" id="PF25570">
    <property type="entry name" value="TPR_DENND3"/>
    <property type="match status" value="1"/>
</dbReference>
<dbReference type="Gene3D" id="3.40.50.11500">
    <property type="match status" value="1"/>
</dbReference>
<dbReference type="InterPro" id="IPR057977">
    <property type="entry name" value="TPR_DENND3"/>
</dbReference>
<feature type="region of interest" description="Disordered" evidence="3">
    <location>
        <begin position="1281"/>
        <end position="1362"/>
    </location>
</feature>
<keyword evidence="1" id="KW-0344">Guanine-nucleotide releasing factor</keyword>
<dbReference type="SMART" id="SM00320">
    <property type="entry name" value="WD40"/>
    <property type="match status" value="3"/>
</dbReference>
<feature type="region of interest" description="Disordered" evidence="3">
    <location>
        <begin position="272"/>
        <end position="295"/>
    </location>
</feature>
<evidence type="ECO:0000256" key="1">
    <source>
        <dbReference type="ARBA" id="ARBA00022658"/>
    </source>
</evidence>
<feature type="compositionally biased region" description="Low complexity" evidence="3">
    <location>
        <begin position="1306"/>
        <end position="1315"/>
    </location>
</feature>
<name>A0A9N7Y5L7_PLEPL</name>
<dbReference type="InterPro" id="IPR005112">
    <property type="entry name" value="dDENN_dom"/>
</dbReference>
<keyword evidence="6" id="KW-1185">Reference proteome</keyword>
<proteinExistence type="predicted"/>
<gene>
    <name evidence="5" type="ORF">PLEPLA_LOCUS7138</name>
</gene>
<dbReference type="GO" id="GO:0005085">
    <property type="term" value="F:guanyl-nucleotide exchange factor activity"/>
    <property type="evidence" value="ECO:0007669"/>
    <property type="project" value="UniProtKB-KW"/>
</dbReference>
<dbReference type="SUPFAM" id="SSF50978">
    <property type="entry name" value="WD40 repeat-like"/>
    <property type="match status" value="1"/>
</dbReference>
<reference evidence="5" key="1">
    <citation type="submission" date="2020-03" db="EMBL/GenBank/DDBJ databases">
        <authorList>
            <person name="Weist P."/>
        </authorList>
    </citation>
    <scope>NUCLEOTIDE SEQUENCE</scope>
</reference>
<feature type="compositionally biased region" description="Basic and acidic residues" evidence="3">
    <location>
        <begin position="1293"/>
        <end position="1305"/>
    </location>
</feature>
<dbReference type="InterPro" id="IPR001680">
    <property type="entry name" value="WD40_rpt"/>
</dbReference>
<dbReference type="Pfam" id="PF03456">
    <property type="entry name" value="uDENN"/>
    <property type="match status" value="1"/>
</dbReference>
<feature type="compositionally biased region" description="Polar residues" evidence="3">
    <location>
        <begin position="536"/>
        <end position="546"/>
    </location>
</feature>
<feature type="region of interest" description="Disordered" evidence="3">
    <location>
        <begin position="108"/>
        <end position="131"/>
    </location>
</feature>
<feature type="repeat" description="WD" evidence="2">
    <location>
        <begin position="1058"/>
        <end position="1102"/>
    </location>
</feature>
<evidence type="ECO:0000313" key="5">
    <source>
        <dbReference type="EMBL" id="CAB1419310.1"/>
    </source>
</evidence>
<dbReference type="InterPro" id="IPR037516">
    <property type="entry name" value="Tripartite_DENN"/>
</dbReference>
<dbReference type="EMBL" id="CADEAL010000380">
    <property type="protein sequence ID" value="CAB1419310.1"/>
    <property type="molecule type" value="Genomic_DNA"/>
</dbReference>
<dbReference type="InterPro" id="IPR015943">
    <property type="entry name" value="WD40/YVTN_repeat-like_dom_sf"/>
</dbReference>
<feature type="domain" description="UDENN" evidence="4">
    <location>
        <begin position="103"/>
        <end position="506"/>
    </location>
</feature>
<keyword evidence="2" id="KW-0853">WD repeat</keyword>
<dbReference type="InterPro" id="IPR001194">
    <property type="entry name" value="cDENN_dom"/>
</dbReference>
<protein>
    <recommendedName>
        <fullName evidence="4">UDENN domain-containing protein</fullName>
    </recommendedName>
</protein>
<evidence type="ECO:0000259" key="4">
    <source>
        <dbReference type="PROSITE" id="PS50211"/>
    </source>
</evidence>
<dbReference type="GO" id="GO:0032483">
    <property type="term" value="P:regulation of Rab protein signal transduction"/>
    <property type="evidence" value="ECO:0007669"/>
    <property type="project" value="TreeGrafter"/>
</dbReference>
<sequence>MLQAVEASGTSHLWKGHGCVSSVCVLGVMAELPSGLLEACLVIGAPSDKLRDIYQLHQQNKLKEPPLLDAEVLQVHAPPFVTKETNSNQAIGPAFSRVQRRRSFIKKKRRDRFAEPSSNGDTANRAEVSSATEDISVPKDLDLIALPHLCFPGGLQLANEQKEDSYHFLVFTDLFGNRTHGVVVQYYRTVQSYQESVVQNGHRWNSSKSRLYAPFAVCVISKFPYYNALKECLSCLLVQLRPARQADIEETIKEFLSQTVTGPFATSWSTARVLQPPSSSGGSSVQGGSGQPGYRHRSASSFPLLHAHNAPPGAVTLLLYLKPLCWQQPYVPVLSGGMLDFLMAPTAFLMGCHISHFEEVAAETEDLILVNVDDGIIQSSGSETIDLPAVPLSAAESFISRAECLQLHYDLELCHLGVGTDANALRCQRRDWQRRLNTQIQNITLELVVNIFRDVQDFLNHEHRVFNSEEFLRTREPADQSFYKKVLETHIFHSFLRDRLNRKRDTFSRMEQNTRNNGHRNRAMTDTPRRPPMSELSRTGYSSYASPSDRLSRRLGASLPNLEQPASDAVTTISLSRPASFRRMTPDIGLKLPQKAVKVFRLPEFPPPLAYHYVQNYYSDMVVSLGKAINATPPEESALLARYHYLRGLVNTVSNKRLDALEDFQSLYKTDSEIFPSQMVKSLVDSLPESERLQADRRPELKRLISRVKRDQEREQASHRNGHEEDAVKRFKLPKKYMQLEEFVKCVQESGIVKDHGTILRLFDALTVGHQKQVGPELFRVFYTIWKETEAEAQEVCLPASVLEHIEPSECVFKLSSSVKTSRGVGKIAMTQRRLFLLTEGRPGYVEVAQYRDLEEVKVSSAPFLLLRIPSLKLRVRGRKEAFEANLKTETELWNLMVKEMWAGRNMADQHKDPQYMQQALTNALLMDAVVGSLQSSKAIYAASKLAHFDRIKTEVPMMVPKTTAETLKHKINPSLELAAPQPVDVLLYTLGQLWVSVSGGKVMVFDASSWSLTHTCQVGNAKLNCMLGVDKDQVWMGSEDSVIYIISMVAMVCNRQLTEHRGEVTGLALDTDKYSQKVAYSCSAEGTVMVWDVSTLQVKRHFRLSCDRLVSVSGWNGKLWCCSRDSIMEVSLLLLPEREELWSVCIDSGEVCIWCMKEPTKPFHRVVLQDCTGCYCMIKVKNQVWVGCVGRSSTKGKIYILDTERRVVLKELHGHSDKVTALCSAEDRYVLSGAGKHDGKIAIWKLLLVLCTTAAAPPLYADEPVTSAEAISSDASSFKGGFKAPTSAAAAERPRLHEPPRSERPTTTPAEPAADNTRRGELRGPARAPGATRVRLQGLRLQPGPNNNVSTTLMKLLGPFD</sequence>
<dbReference type="PROSITE" id="PS50082">
    <property type="entry name" value="WD_REPEATS_2"/>
    <property type="match status" value="1"/>
</dbReference>
<feature type="region of interest" description="Disordered" evidence="3">
    <location>
        <begin position="506"/>
        <end position="549"/>
    </location>
</feature>
<evidence type="ECO:0000313" key="6">
    <source>
        <dbReference type="Proteomes" id="UP001153269"/>
    </source>
</evidence>
<dbReference type="Proteomes" id="UP001153269">
    <property type="component" value="Unassembled WGS sequence"/>
</dbReference>
<dbReference type="Gene3D" id="2.130.10.10">
    <property type="entry name" value="YVTN repeat-like/Quinoprotein amine dehydrogenase"/>
    <property type="match status" value="1"/>
</dbReference>
<dbReference type="Pfam" id="PF02141">
    <property type="entry name" value="DENN"/>
    <property type="match status" value="1"/>
</dbReference>
<dbReference type="Gene3D" id="3.30.450.200">
    <property type="match status" value="1"/>
</dbReference>
<evidence type="ECO:0000256" key="3">
    <source>
        <dbReference type="SAM" id="MobiDB-lite"/>
    </source>
</evidence>
<dbReference type="InterPro" id="IPR005113">
    <property type="entry name" value="uDENN_dom"/>
</dbReference>
<dbReference type="InterPro" id="IPR051696">
    <property type="entry name" value="DENN_Domain_GEFs"/>
</dbReference>
<dbReference type="SMART" id="SM00799">
    <property type="entry name" value="DENN"/>
    <property type="match status" value="1"/>
</dbReference>
<dbReference type="InterPro" id="IPR043153">
    <property type="entry name" value="DENN_C"/>
</dbReference>
<organism evidence="5 6">
    <name type="scientific">Pleuronectes platessa</name>
    <name type="common">European plaice</name>
    <dbReference type="NCBI Taxonomy" id="8262"/>
    <lineage>
        <taxon>Eukaryota</taxon>
        <taxon>Metazoa</taxon>
        <taxon>Chordata</taxon>
        <taxon>Craniata</taxon>
        <taxon>Vertebrata</taxon>
        <taxon>Euteleostomi</taxon>
        <taxon>Actinopterygii</taxon>
        <taxon>Neopterygii</taxon>
        <taxon>Teleostei</taxon>
        <taxon>Neoteleostei</taxon>
        <taxon>Acanthomorphata</taxon>
        <taxon>Carangaria</taxon>
        <taxon>Pleuronectiformes</taxon>
        <taxon>Pleuronectoidei</taxon>
        <taxon>Pleuronectidae</taxon>
        <taxon>Pleuronectes</taxon>
    </lineage>
</organism>
<dbReference type="GO" id="GO:0031410">
    <property type="term" value="C:cytoplasmic vesicle"/>
    <property type="evidence" value="ECO:0007669"/>
    <property type="project" value="TreeGrafter"/>
</dbReference>
<dbReference type="Pfam" id="PF00400">
    <property type="entry name" value="WD40"/>
    <property type="match status" value="2"/>
</dbReference>
<accession>A0A9N7Y5L7</accession>
<evidence type="ECO:0000256" key="2">
    <source>
        <dbReference type="PROSITE-ProRule" id="PRU00221"/>
    </source>
</evidence>
<dbReference type="PROSITE" id="PS50211">
    <property type="entry name" value="DENN"/>
    <property type="match status" value="1"/>
</dbReference>
<comment type="caution">
    <text evidence="5">The sequence shown here is derived from an EMBL/GenBank/DDBJ whole genome shotgun (WGS) entry which is preliminary data.</text>
</comment>